<dbReference type="Proteomes" id="UP000295345">
    <property type="component" value="Unassembled WGS sequence"/>
</dbReference>
<dbReference type="Pfam" id="PF00535">
    <property type="entry name" value="Glycos_transf_2"/>
    <property type="match status" value="1"/>
</dbReference>
<accession>A0A4R4T473</accession>
<dbReference type="CDD" id="cd06442">
    <property type="entry name" value="DPM1_like"/>
    <property type="match status" value="1"/>
</dbReference>
<evidence type="ECO:0000256" key="3">
    <source>
        <dbReference type="ARBA" id="ARBA00022679"/>
    </source>
</evidence>
<evidence type="ECO:0000259" key="4">
    <source>
        <dbReference type="Pfam" id="PF00535"/>
    </source>
</evidence>
<comment type="caution">
    <text evidence="5">The sequence shown here is derived from an EMBL/GenBank/DDBJ whole genome shotgun (WGS) entry which is preliminary data.</text>
</comment>
<dbReference type="GO" id="GO:0004582">
    <property type="term" value="F:dolichyl-phosphate beta-D-mannosyltransferase activity"/>
    <property type="evidence" value="ECO:0007669"/>
    <property type="project" value="InterPro"/>
</dbReference>
<sequence>MVGAVPEGSTPAWLAACGDVAVTVVMPTYNEAESLPRIAGQLLDLPLAGLRLLVVDDNSPDGTGRIADELAERHPGRVGVLHRTAKDGLGRAYVAGLTLAVEQGAEYVLQMDADGSHAVSYVPQLIGSALATGAGFVVGSRYVPGGRLASEWAPHRRLLSRWANRYVGAVLRTGLRDVTAGFVLWHADVVRALRLDHVRSNGYCFQVELKYAAVRAGCPAVEIPIRFEERREGASKMSAGVQFEAAVLPWRLLLGDLKGGRAARRVDVIGPAQRRRAGAGRRWP</sequence>
<evidence type="ECO:0000313" key="6">
    <source>
        <dbReference type="Proteomes" id="UP000295345"/>
    </source>
</evidence>
<keyword evidence="3" id="KW-0808">Transferase</keyword>
<evidence type="ECO:0000256" key="2">
    <source>
        <dbReference type="ARBA" id="ARBA00022676"/>
    </source>
</evidence>
<dbReference type="SUPFAM" id="SSF53448">
    <property type="entry name" value="Nucleotide-diphospho-sugar transferases"/>
    <property type="match status" value="1"/>
</dbReference>
<name>A0A4R4T473_9ACTN</name>
<proteinExistence type="inferred from homology"/>
<dbReference type="GO" id="GO:0016020">
    <property type="term" value="C:membrane"/>
    <property type="evidence" value="ECO:0007669"/>
    <property type="project" value="GOC"/>
</dbReference>
<gene>
    <name evidence="5" type="ORF">E1283_23050</name>
</gene>
<dbReference type="PANTHER" id="PTHR43398">
    <property type="entry name" value="DOLICHOL-PHOSPHATE MANNOSYLTRANSFERASE SUBUNIT 1"/>
    <property type="match status" value="1"/>
</dbReference>
<evidence type="ECO:0000313" key="5">
    <source>
        <dbReference type="EMBL" id="TDC71768.1"/>
    </source>
</evidence>
<reference evidence="5 6" key="1">
    <citation type="submission" date="2019-03" db="EMBL/GenBank/DDBJ databases">
        <title>Draft genome sequences of novel Actinobacteria.</title>
        <authorList>
            <person name="Sahin N."/>
            <person name="Ay H."/>
            <person name="Saygin H."/>
        </authorList>
    </citation>
    <scope>NUCLEOTIDE SEQUENCE [LARGE SCALE GENOMIC DNA]</scope>
    <source>
        <strain evidence="5 6">DSM 41900</strain>
    </source>
</reference>
<dbReference type="AlphaFoldDB" id="A0A4R4T473"/>
<dbReference type="RefSeq" id="WP_132820039.1">
    <property type="nucleotide sequence ID" value="NZ_SMKI01000271.1"/>
</dbReference>
<dbReference type="EMBL" id="SMKI01000271">
    <property type="protein sequence ID" value="TDC71768.1"/>
    <property type="molecule type" value="Genomic_DNA"/>
</dbReference>
<dbReference type="InterPro" id="IPR029044">
    <property type="entry name" value="Nucleotide-diphossugar_trans"/>
</dbReference>
<dbReference type="Gene3D" id="3.90.550.10">
    <property type="entry name" value="Spore Coat Polysaccharide Biosynthesis Protein SpsA, Chain A"/>
    <property type="match status" value="1"/>
</dbReference>
<dbReference type="PANTHER" id="PTHR43398:SF1">
    <property type="entry name" value="DOLICHOL-PHOSPHATE MANNOSYLTRANSFERASE SUBUNIT 1"/>
    <property type="match status" value="1"/>
</dbReference>
<dbReference type="FunFam" id="3.90.550.10:FF:000122">
    <property type="entry name" value="Dolichol-phosphate mannosyltransferase subunit 1"/>
    <property type="match status" value="1"/>
</dbReference>
<organism evidence="5 6">
    <name type="scientific">Streptomyces hainanensis</name>
    <dbReference type="NCBI Taxonomy" id="402648"/>
    <lineage>
        <taxon>Bacteria</taxon>
        <taxon>Bacillati</taxon>
        <taxon>Actinomycetota</taxon>
        <taxon>Actinomycetes</taxon>
        <taxon>Kitasatosporales</taxon>
        <taxon>Streptomycetaceae</taxon>
        <taxon>Streptomyces</taxon>
    </lineage>
</organism>
<dbReference type="GO" id="GO:0009247">
    <property type="term" value="P:glycolipid biosynthetic process"/>
    <property type="evidence" value="ECO:0007669"/>
    <property type="project" value="TreeGrafter"/>
</dbReference>
<evidence type="ECO:0000256" key="1">
    <source>
        <dbReference type="ARBA" id="ARBA00006739"/>
    </source>
</evidence>
<dbReference type="OrthoDB" id="9810303at2"/>
<keyword evidence="6" id="KW-1185">Reference proteome</keyword>
<keyword evidence="2" id="KW-0328">Glycosyltransferase</keyword>
<dbReference type="InterPro" id="IPR001173">
    <property type="entry name" value="Glyco_trans_2-like"/>
</dbReference>
<feature type="domain" description="Glycosyltransferase 2-like" evidence="4">
    <location>
        <begin position="23"/>
        <end position="190"/>
    </location>
</feature>
<comment type="similarity">
    <text evidence="1">Belongs to the glycosyltransferase 2 family.</text>
</comment>
<protein>
    <submittedName>
        <fullName evidence="5">Polyprenol monophosphomannose synthase</fullName>
    </submittedName>
</protein>
<dbReference type="InterPro" id="IPR039528">
    <property type="entry name" value="DPM1-like"/>
</dbReference>